<dbReference type="InParanoid" id="A0A7J7DDX9"/>
<organism evidence="1 2">
    <name type="scientific">Tripterygium wilfordii</name>
    <name type="common">Thunder God vine</name>
    <dbReference type="NCBI Taxonomy" id="458696"/>
    <lineage>
        <taxon>Eukaryota</taxon>
        <taxon>Viridiplantae</taxon>
        <taxon>Streptophyta</taxon>
        <taxon>Embryophyta</taxon>
        <taxon>Tracheophyta</taxon>
        <taxon>Spermatophyta</taxon>
        <taxon>Magnoliopsida</taxon>
        <taxon>eudicotyledons</taxon>
        <taxon>Gunneridae</taxon>
        <taxon>Pentapetalae</taxon>
        <taxon>rosids</taxon>
        <taxon>fabids</taxon>
        <taxon>Celastrales</taxon>
        <taxon>Celastraceae</taxon>
        <taxon>Tripterygium</taxon>
    </lineage>
</organism>
<name>A0A7J7DDX9_TRIWF</name>
<evidence type="ECO:0000313" key="1">
    <source>
        <dbReference type="EMBL" id="KAF5744567.1"/>
    </source>
</evidence>
<accession>A0A7J7DDX9</accession>
<dbReference type="EMBL" id="JAAARO010000007">
    <property type="protein sequence ID" value="KAF5744567.1"/>
    <property type="molecule type" value="Genomic_DNA"/>
</dbReference>
<reference evidence="1 2" key="1">
    <citation type="journal article" date="2020" name="Nat. Commun.">
        <title>Genome of Tripterygium wilfordii and identification of cytochrome P450 involved in triptolide biosynthesis.</title>
        <authorList>
            <person name="Tu L."/>
            <person name="Su P."/>
            <person name="Zhang Z."/>
            <person name="Gao L."/>
            <person name="Wang J."/>
            <person name="Hu T."/>
            <person name="Zhou J."/>
            <person name="Zhang Y."/>
            <person name="Zhao Y."/>
            <person name="Liu Y."/>
            <person name="Song Y."/>
            <person name="Tong Y."/>
            <person name="Lu Y."/>
            <person name="Yang J."/>
            <person name="Xu C."/>
            <person name="Jia M."/>
            <person name="Peters R.J."/>
            <person name="Huang L."/>
            <person name="Gao W."/>
        </authorList>
    </citation>
    <scope>NUCLEOTIDE SEQUENCE [LARGE SCALE GENOMIC DNA]</scope>
    <source>
        <strain evidence="2">cv. XIE 37</strain>
        <tissue evidence="1">Leaf</tissue>
    </source>
</reference>
<dbReference type="PANTHER" id="PTHR34670">
    <property type="entry name" value="EXPRESSED PROTEIN"/>
    <property type="match status" value="1"/>
</dbReference>
<comment type="caution">
    <text evidence="1">The sequence shown here is derived from an EMBL/GenBank/DDBJ whole genome shotgun (WGS) entry which is preliminary data.</text>
</comment>
<dbReference type="Proteomes" id="UP000593562">
    <property type="component" value="Unassembled WGS sequence"/>
</dbReference>
<dbReference type="AlphaFoldDB" id="A0A7J7DDX9"/>
<evidence type="ECO:0000313" key="2">
    <source>
        <dbReference type="Proteomes" id="UP000593562"/>
    </source>
</evidence>
<proteinExistence type="predicted"/>
<protein>
    <submittedName>
        <fullName evidence="1">Uncharacterized protein</fullName>
    </submittedName>
</protein>
<gene>
    <name evidence="1" type="ORF">HS088_TW07G00141</name>
</gene>
<dbReference type="PANTHER" id="PTHR34670:SF8">
    <property type="entry name" value="EXPRESSED PROTEIN"/>
    <property type="match status" value="1"/>
</dbReference>
<sequence length="110" mass="12046">MSPSSSGQPTNLSLCLSFRHIDKHMEGLIPFIYKVIVQYRAAGQSTMESSWFDGLQNAPYARLPGDSGRFSPSMYQLSAVAHSTTSHVLATTGIKSPIRPPPTTRYQLSS</sequence>
<keyword evidence="2" id="KW-1185">Reference proteome</keyword>